<evidence type="ECO:0000313" key="6">
    <source>
        <dbReference type="EMBL" id="CAI3639071.1"/>
    </source>
</evidence>
<evidence type="ECO:0000256" key="3">
    <source>
        <dbReference type="ARBA" id="ARBA00023125"/>
    </source>
</evidence>
<proteinExistence type="inferred from homology"/>
<dbReference type="GO" id="GO:0003700">
    <property type="term" value="F:DNA-binding transcription factor activity"/>
    <property type="evidence" value="ECO:0007669"/>
    <property type="project" value="InterPro"/>
</dbReference>
<evidence type="ECO:0000256" key="1">
    <source>
        <dbReference type="ARBA" id="ARBA00009437"/>
    </source>
</evidence>
<comment type="caution">
    <text evidence="6">The sequence shown here is derived from an EMBL/GenBank/DDBJ whole genome shotgun (WGS) entry which is preliminary data.</text>
</comment>
<evidence type="ECO:0000256" key="4">
    <source>
        <dbReference type="ARBA" id="ARBA00023163"/>
    </source>
</evidence>
<dbReference type="PANTHER" id="PTHR30126:SF39">
    <property type="entry name" value="HTH-TYPE TRANSCRIPTIONAL REGULATOR CYSL"/>
    <property type="match status" value="1"/>
</dbReference>
<dbReference type="InterPro" id="IPR005119">
    <property type="entry name" value="LysR_subst-bd"/>
</dbReference>
<dbReference type="PROSITE" id="PS50931">
    <property type="entry name" value="HTH_LYSR"/>
    <property type="match status" value="1"/>
</dbReference>
<keyword evidence="4" id="KW-0804">Transcription</keyword>
<dbReference type="InterPro" id="IPR000847">
    <property type="entry name" value="LysR_HTH_N"/>
</dbReference>
<reference evidence="6" key="1">
    <citation type="submission" date="2022-10" db="EMBL/GenBank/DDBJ databases">
        <authorList>
            <person name="Aires J."/>
            <person name="Mesa V."/>
        </authorList>
    </citation>
    <scope>NUCLEOTIDE SEQUENCE</scope>
    <source>
        <strain evidence="6">Clostridium neonatale JD116</strain>
    </source>
</reference>
<evidence type="ECO:0000313" key="7">
    <source>
        <dbReference type="Proteomes" id="UP001189143"/>
    </source>
</evidence>
<dbReference type="Proteomes" id="UP001189143">
    <property type="component" value="Unassembled WGS sequence"/>
</dbReference>
<organism evidence="6 7">
    <name type="scientific">Clostridium neonatale</name>
    <dbReference type="NCBI Taxonomy" id="137838"/>
    <lineage>
        <taxon>Bacteria</taxon>
        <taxon>Bacillati</taxon>
        <taxon>Bacillota</taxon>
        <taxon>Clostridia</taxon>
        <taxon>Eubacteriales</taxon>
        <taxon>Clostridiaceae</taxon>
        <taxon>Clostridium</taxon>
    </lineage>
</organism>
<dbReference type="SUPFAM" id="SSF53850">
    <property type="entry name" value="Periplasmic binding protein-like II"/>
    <property type="match status" value="1"/>
</dbReference>
<protein>
    <submittedName>
        <fullName evidence="6">Transcriptional regulator, LysR-type</fullName>
    </submittedName>
</protein>
<dbReference type="Pfam" id="PF00126">
    <property type="entry name" value="HTH_1"/>
    <property type="match status" value="1"/>
</dbReference>
<dbReference type="AlphaFoldDB" id="A0AAD2DGQ1"/>
<dbReference type="Gene3D" id="3.40.190.290">
    <property type="match status" value="1"/>
</dbReference>
<dbReference type="Gene3D" id="1.10.10.10">
    <property type="entry name" value="Winged helix-like DNA-binding domain superfamily/Winged helix DNA-binding domain"/>
    <property type="match status" value="1"/>
</dbReference>
<dbReference type="InterPro" id="IPR036388">
    <property type="entry name" value="WH-like_DNA-bd_sf"/>
</dbReference>
<feature type="domain" description="HTH lysR-type" evidence="5">
    <location>
        <begin position="1"/>
        <end position="58"/>
    </location>
</feature>
<evidence type="ECO:0000259" key="5">
    <source>
        <dbReference type="PROSITE" id="PS50931"/>
    </source>
</evidence>
<gene>
    <name evidence="6" type="ORF">CNEO2_40008</name>
</gene>
<dbReference type="RefSeq" id="WP_125148467.1">
    <property type="nucleotide sequence ID" value="NZ_CAMRXC010000055.1"/>
</dbReference>
<name>A0AAD2DGQ1_9CLOT</name>
<dbReference type="EMBL" id="CAMTCP010000248">
    <property type="protein sequence ID" value="CAI3639071.1"/>
    <property type="molecule type" value="Genomic_DNA"/>
</dbReference>
<dbReference type="PANTHER" id="PTHR30126">
    <property type="entry name" value="HTH-TYPE TRANSCRIPTIONAL REGULATOR"/>
    <property type="match status" value="1"/>
</dbReference>
<comment type="similarity">
    <text evidence="1">Belongs to the LysR transcriptional regulatory family.</text>
</comment>
<dbReference type="Pfam" id="PF03466">
    <property type="entry name" value="LysR_substrate"/>
    <property type="match status" value="1"/>
</dbReference>
<dbReference type="InterPro" id="IPR036390">
    <property type="entry name" value="WH_DNA-bd_sf"/>
</dbReference>
<keyword evidence="3" id="KW-0238">DNA-binding</keyword>
<keyword evidence="2" id="KW-0805">Transcription regulation</keyword>
<accession>A0AAD2DGQ1</accession>
<dbReference type="SUPFAM" id="SSF46785">
    <property type="entry name" value="Winged helix' DNA-binding domain"/>
    <property type="match status" value="1"/>
</dbReference>
<evidence type="ECO:0000256" key="2">
    <source>
        <dbReference type="ARBA" id="ARBA00023015"/>
    </source>
</evidence>
<dbReference type="GO" id="GO:0000976">
    <property type="term" value="F:transcription cis-regulatory region binding"/>
    <property type="evidence" value="ECO:0007669"/>
    <property type="project" value="TreeGrafter"/>
</dbReference>
<sequence>MNFKQAEILICINKYQNITKCGEYLGIKQPTVTFHMKNLENEMGVVLFEHNIGKVLLTDAGEALLHYAEKIVLLTKDAEKLMKSFSLNEMRTFKLGGSMIPSKYILPKFLSGFKNKYPNLRISLTTLSAPIICEMVSKFELDLGIVSITEEKNFDNLGFHYIDTDEMVLVYSPKSNLAQYYGEINSEIISKQPFILHDKNSTTGTLTNRWAKENNIILNPYLEASSTEIIKSMVVNNVGISVLPLICVEEEIKNKKLLYMNLFNNSFQRNIYLVYNKERVMLPVVKEFIDYFKSSFELTCFRY</sequence>